<gene>
    <name evidence="1" type="ORF">GGD88_003397</name>
</gene>
<dbReference type="AlphaFoldDB" id="A0A7W6WML9"/>
<dbReference type="EMBL" id="JACIGI010000045">
    <property type="protein sequence ID" value="MBB4287642.1"/>
    <property type="molecule type" value="Genomic_DNA"/>
</dbReference>
<reference evidence="1 2" key="1">
    <citation type="submission" date="2020-08" db="EMBL/GenBank/DDBJ databases">
        <title>Genome sequencing of Purple Non-Sulfur Bacteria from various extreme environments.</title>
        <authorList>
            <person name="Mayer M."/>
        </authorList>
    </citation>
    <scope>NUCLEOTIDE SEQUENCE [LARGE SCALE GENOMIC DNA]</scope>
    <source>
        <strain evidence="1 2">JA135</strain>
    </source>
</reference>
<sequence length="124" mass="12858">MAETKTDTAAPDDDTRTVALPRPVEVAGMGRITELRLREPVARDLYGVSLLDLANSQVGALMAIGARVHTPRLPPDVWGALDLANTLAITGVVGGFFADAAGTMGLDLDALTAGAESPSSRSRT</sequence>
<dbReference type="InterPro" id="IPR019289">
    <property type="entry name" value="Phage_tail_E/E"/>
</dbReference>
<accession>A0A7W6WML9</accession>
<protein>
    <recommendedName>
        <fullName evidence="3">Phage tail assembly protein</fullName>
    </recommendedName>
</protein>
<dbReference type="Proteomes" id="UP000555728">
    <property type="component" value="Unassembled WGS sequence"/>
</dbReference>
<organism evidence="1 2">
    <name type="scientific">Roseospira goensis</name>
    <dbReference type="NCBI Taxonomy" id="391922"/>
    <lineage>
        <taxon>Bacteria</taxon>
        <taxon>Pseudomonadati</taxon>
        <taxon>Pseudomonadota</taxon>
        <taxon>Alphaproteobacteria</taxon>
        <taxon>Rhodospirillales</taxon>
        <taxon>Rhodospirillaceae</taxon>
        <taxon>Roseospira</taxon>
    </lineage>
</organism>
<keyword evidence="2" id="KW-1185">Reference proteome</keyword>
<evidence type="ECO:0008006" key="3">
    <source>
        <dbReference type="Google" id="ProtNLM"/>
    </source>
</evidence>
<name>A0A7W6WML9_9PROT</name>
<dbReference type="RefSeq" id="WP_184437600.1">
    <property type="nucleotide sequence ID" value="NZ_JACIGI010000045.1"/>
</dbReference>
<dbReference type="Pfam" id="PF10109">
    <property type="entry name" value="Phage_TAC_7"/>
    <property type="match status" value="1"/>
</dbReference>
<evidence type="ECO:0000313" key="2">
    <source>
        <dbReference type="Proteomes" id="UP000555728"/>
    </source>
</evidence>
<proteinExistence type="predicted"/>
<evidence type="ECO:0000313" key="1">
    <source>
        <dbReference type="EMBL" id="MBB4287642.1"/>
    </source>
</evidence>
<comment type="caution">
    <text evidence="1">The sequence shown here is derived from an EMBL/GenBank/DDBJ whole genome shotgun (WGS) entry which is preliminary data.</text>
</comment>